<dbReference type="AlphaFoldDB" id="A0AAV4BLQ4"/>
<reference evidence="2 3" key="1">
    <citation type="journal article" date="2021" name="Elife">
        <title>Chloroplast acquisition without the gene transfer in kleptoplastic sea slugs, Plakobranchus ocellatus.</title>
        <authorList>
            <person name="Maeda T."/>
            <person name="Takahashi S."/>
            <person name="Yoshida T."/>
            <person name="Shimamura S."/>
            <person name="Takaki Y."/>
            <person name="Nagai Y."/>
            <person name="Toyoda A."/>
            <person name="Suzuki Y."/>
            <person name="Arimoto A."/>
            <person name="Ishii H."/>
            <person name="Satoh N."/>
            <person name="Nishiyama T."/>
            <person name="Hasebe M."/>
            <person name="Maruyama T."/>
            <person name="Minagawa J."/>
            <person name="Obokata J."/>
            <person name="Shigenobu S."/>
        </authorList>
    </citation>
    <scope>NUCLEOTIDE SEQUENCE [LARGE SCALE GENOMIC DNA]</scope>
</reference>
<evidence type="ECO:0000256" key="1">
    <source>
        <dbReference type="SAM" id="MobiDB-lite"/>
    </source>
</evidence>
<protein>
    <submittedName>
        <fullName evidence="2">Uncharacterized protein</fullName>
    </submittedName>
</protein>
<name>A0AAV4BLQ4_9GAST</name>
<organism evidence="2 3">
    <name type="scientific">Plakobranchus ocellatus</name>
    <dbReference type="NCBI Taxonomy" id="259542"/>
    <lineage>
        <taxon>Eukaryota</taxon>
        <taxon>Metazoa</taxon>
        <taxon>Spiralia</taxon>
        <taxon>Lophotrochozoa</taxon>
        <taxon>Mollusca</taxon>
        <taxon>Gastropoda</taxon>
        <taxon>Heterobranchia</taxon>
        <taxon>Euthyneura</taxon>
        <taxon>Panpulmonata</taxon>
        <taxon>Sacoglossa</taxon>
        <taxon>Placobranchoidea</taxon>
        <taxon>Plakobranchidae</taxon>
        <taxon>Plakobranchus</taxon>
    </lineage>
</organism>
<feature type="region of interest" description="Disordered" evidence="1">
    <location>
        <begin position="73"/>
        <end position="100"/>
    </location>
</feature>
<accession>A0AAV4BLQ4</accession>
<dbReference type="Proteomes" id="UP000735302">
    <property type="component" value="Unassembled WGS sequence"/>
</dbReference>
<evidence type="ECO:0000313" key="3">
    <source>
        <dbReference type="Proteomes" id="UP000735302"/>
    </source>
</evidence>
<gene>
    <name evidence="2" type="ORF">PoB_004660800</name>
</gene>
<keyword evidence="3" id="KW-1185">Reference proteome</keyword>
<comment type="caution">
    <text evidence="2">The sequence shown here is derived from an EMBL/GenBank/DDBJ whole genome shotgun (WGS) entry which is preliminary data.</text>
</comment>
<evidence type="ECO:0000313" key="2">
    <source>
        <dbReference type="EMBL" id="GFO20103.1"/>
    </source>
</evidence>
<proteinExistence type="predicted"/>
<sequence length="100" mass="11553">MRTAKTRYNNGSDSDEREIMKIIVIIVRDGGKTRKQNFAAERNTKYKRNLEIMKMKQTESKKNQMDCQIPPEAATATGSRRRSKTAHALTSQNILLRLNR</sequence>
<dbReference type="EMBL" id="BLXT01005153">
    <property type="protein sequence ID" value="GFO20103.1"/>
    <property type="molecule type" value="Genomic_DNA"/>
</dbReference>